<dbReference type="PROSITE" id="PS51832">
    <property type="entry name" value="HD_GYP"/>
    <property type="match status" value="1"/>
</dbReference>
<dbReference type="GO" id="GO:0016787">
    <property type="term" value="F:hydrolase activity"/>
    <property type="evidence" value="ECO:0007669"/>
    <property type="project" value="UniProtKB-KW"/>
</dbReference>
<evidence type="ECO:0000313" key="3">
    <source>
        <dbReference type="EMBL" id="MFC4258211.1"/>
    </source>
</evidence>
<dbReference type="PANTHER" id="PTHR43155">
    <property type="entry name" value="CYCLIC DI-GMP PHOSPHODIESTERASE PA4108-RELATED"/>
    <property type="match status" value="1"/>
</dbReference>
<dbReference type="CDD" id="cd00077">
    <property type="entry name" value="HDc"/>
    <property type="match status" value="1"/>
</dbReference>
<dbReference type="InterPro" id="IPR003607">
    <property type="entry name" value="HD/PDEase_dom"/>
</dbReference>
<dbReference type="InterPro" id="IPR021812">
    <property type="entry name" value="DUF3391"/>
</dbReference>
<feature type="region of interest" description="Disordered" evidence="1">
    <location>
        <begin position="1"/>
        <end position="21"/>
    </location>
</feature>
<name>A0ABV8QCX0_9GAMM</name>
<organism evidence="3 4">
    <name type="scientific">Marinobacter lacisalsi</name>
    <dbReference type="NCBI Taxonomy" id="475979"/>
    <lineage>
        <taxon>Bacteria</taxon>
        <taxon>Pseudomonadati</taxon>
        <taxon>Pseudomonadota</taxon>
        <taxon>Gammaproteobacteria</taxon>
        <taxon>Pseudomonadales</taxon>
        <taxon>Marinobacteraceae</taxon>
        <taxon>Marinobacter</taxon>
    </lineage>
</organism>
<gene>
    <name evidence="3" type="ORF">ACFOZ5_04090</name>
</gene>
<dbReference type="SMART" id="SM00471">
    <property type="entry name" value="HDc"/>
    <property type="match status" value="1"/>
</dbReference>
<dbReference type="Pfam" id="PF11871">
    <property type="entry name" value="DUF3391"/>
    <property type="match status" value="1"/>
</dbReference>
<evidence type="ECO:0000259" key="2">
    <source>
        <dbReference type="PROSITE" id="PS51832"/>
    </source>
</evidence>
<protein>
    <submittedName>
        <fullName evidence="3">HD-GYP domain-containing protein</fullName>
        <ecNumber evidence="3">3.1.4.-</ecNumber>
    </submittedName>
</protein>
<keyword evidence="4" id="KW-1185">Reference proteome</keyword>
<dbReference type="Gene3D" id="1.10.3210.10">
    <property type="entry name" value="Hypothetical protein af1432"/>
    <property type="match status" value="1"/>
</dbReference>
<dbReference type="Proteomes" id="UP001595798">
    <property type="component" value="Unassembled WGS sequence"/>
</dbReference>
<proteinExistence type="predicted"/>
<keyword evidence="3" id="KW-0378">Hydrolase</keyword>
<comment type="caution">
    <text evidence="3">The sequence shown here is derived from an EMBL/GenBank/DDBJ whole genome shotgun (WGS) entry which is preliminary data.</text>
</comment>
<feature type="domain" description="HD-GYP" evidence="2">
    <location>
        <begin position="151"/>
        <end position="347"/>
    </location>
</feature>
<dbReference type="EMBL" id="JBHSDI010000007">
    <property type="protein sequence ID" value="MFC4258211.1"/>
    <property type="molecule type" value="Genomic_DNA"/>
</dbReference>
<evidence type="ECO:0000256" key="1">
    <source>
        <dbReference type="SAM" id="MobiDB-lite"/>
    </source>
</evidence>
<dbReference type="Pfam" id="PF13487">
    <property type="entry name" value="HD_5"/>
    <property type="match status" value="1"/>
</dbReference>
<sequence length="435" mass="48481">MPSLFRKSPRRKKPSSVVTTQRQVDIPASRARLGMHVVGLDQPWEKVPVLFQSFVIDEPEQVEILRTHCQWITVERTAYTEQVAEEAAAHRKAIAAGSDFEAERPLSEELPHAQRRYQQAQHYVDALLRKVADGQSLPLKEARVVVRNFITSISSNPNAMFWLSRIRHRDAYTAEHCVRVGILSITFGRFVGLDNTQLETIGLCGMLHDVGKMRVPPEVLNKPGALDTREWQLMRRHPEYGFELLGSEHELEPDVRNAALSHHERLDGKGYPQSLTGAAISQFTRIVSIVDAYDAITSDRAYRPGIPTSEALKILYNNRGNQFDDQLVEAFIRMIGIYPPGSLVELNTGEVAVVLATSARQKLLPLVEVVLDSGGHRCLPRVLNLSESPSTGDGNSYRIHKALPDGVSGFDLAEHIRHQADAGAADPLPPTPGRR</sequence>
<dbReference type="SUPFAM" id="SSF109604">
    <property type="entry name" value="HD-domain/PDEase-like"/>
    <property type="match status" value="1"/>
</dbReference>
<dbReference type="InterPro" id="IPR037522">
    <property type="entry name" value="HD_GYP_dom"/>
</dbReference>
<accession>A0ABV8QCX0</accession>
<reference evidence="4" key="1">
    <citation type="journal article" date="2019" name="Int. J. Syst. Evol. Microbiol.">
        <title>The Global Catalogue of Microorganisms (GCM) 10K type strain sequencing project: providing services to taxonomists for standard genome sequencing and annotation.</title>
        <authorList>
            <consortium name="The Broad Institute Genomics Platform"/>
            <consortium name="The Broad Institute Genome Sequencing Center for Infectious Disease"/>
            <person name="Wu L."/>
            <person name="Ma J."/>
        </authorList>
    </citation>
    <scope>NUCLEOTIDE SEQUENCE [LARGE SCALE GENOMIC DNA]</scope>
    <source>
        <strain evidence="4">CECT 7297</strain>
    </source>
</reference>
<dbReference type="EC" id="3.1.4.-" evidence="3"/>
<dbReference type="PANTHER" id="PTHR43155:SF2">
    <property type="entry name" value="CYCLIC DI-GMP PHOSPHODIESTERASE PA4108"/>
    <property type="match status" value="1"/>
</dbReference>
<evidence type="ECO:0000313" key="4">
    <source>
        <dbReference type="Proteomes" id="UP001595798"/>
    </source>
</evidence>
<dbReference type="RefSeq" id="WP_379885591.1">
    <property type="nucleotide sequence ID" value="NZ_JBHSDI010000007.1"/>
</dbReference>